<dbReference type="AlphaFoldDB" id="A0A6H5HP85"/>
<sequence>MLAISITVQKNRENKAALPKFALKGGRARPGQLRLLGQRLKRRLTLLTIKSN</sequence>
<gene>
    <name evidence="1" type="ORF">NTEN_LOCUS23331</name>
</gene>
<accession>A0A6H5HP85</accession>
<dbReference type="EMBL" id="CADCXU010034280">
    <property type="protein sequence ID" value="CAB0019619.1"/>
    <property type="molecule type" value="Genomic_DNA"/>
</dbReference>
<dbReference type="Proteomes" id="UP000479000">
    <property type="component" value="Unassembled WGS sequence"/>
</dbReference>
<keyword evidence="2" id="KW-1185">Reference proteome</keyword>
<reference evidence="1 2" key="1">
    <citation type="submission" date="2020-02" db="EMBL/GenBank/DDBJ databases">
        <authorList>
            <person name="Ferguson B K."/>
        </authorList>
    </citation>
    <scope>NUCLEOTIDE SEQUENCE [LARGE SCALE GENOMIC DNA]</scope>
</reference>
<feature type="non-terminal residue" evidence="1">
    <location>
        <position position="52"/>
    </location>
</feature>
<proteinExistence type="predicted"/>
<evidence type="ECO:0000313" key="2">
    <source>
        <dbReference type="Proteomes" id="UP000479000"/>
    </source>
</evidence>
<protein>
    <submittedName>
        <fullName evidence="1">Uncharacterized protein</fullName>
    </submittedName>
</protein>
<organism evidence="1 2">
    <name type="scientific">Nesidiocoris tenuis</name>
    <dbReference type="NCBI Taxonomy" id="355587"/>
    <lineage>
        <taxon>Eukaryota</taxon>
        <taxon>Metazoa</taxon>
        <taxon>Ecdysozoa</taxon>
        <taxon>Arthropoda</taxon>
        <taxon>Hexapoda</taxon>
        <taxon>Insecta</taxon>
        <taxon>Pterygota</taxon>
        <taxon>Neoptera</taxon>
        <taxon>Paraneoptera</taxon>
        <taxon>Hemiptera</taxon>
        <taxon>Heteroptera</taxon>
        <taxon>Panheteroptera</taxon>
        <taxon>Cimicomorpha</taxon>
        <taxon>Miridae</taxon>
        <taxon>Dicyphina</taxon>
        <taxon>Nesidiocoris</taxon>
    </lineage>
</organism>
<name>A0A6H5HP85_9HEMI</name>
<evidence type="ECO:0000313" key="1">
    <source>
        <dbReference type="EMBL" id="CAB0019619.1"/>
    </source>
</evidence>